<feature type="binding site" evidence="2">
    <location>
        <begin position="8"/>
        <end position="15"/>
    </location>
    <ligand>
        <name>substrate</name>
    </ligand>
</feature>
<sequence length="207" mass="23601">MLNVYIVRHGQTDTNKTFAINGAGTNLPLNETGIKQVTALGDSFDIEKIDYVYASPLIRAKQTAEILDRGKHDIIYDDRLKEIDYGNWDGKPAQELLAKYPEAFDELGYFTENYTNFCSGESYQHLNERLMEFWQDLVHRHVNETVLLVFHGTASRALVQNILHTPNIAIIGEAKNASVTRISVADHSKQPFLRYYNRVAPSDFFSD</sequence>
<feature type="active site" description="Tele-phosphohistidine intermediate" evidence="1">
    <location>
        <position position="9"/>
    </location>
</feature>
<dbReference type="Pfam" id="PF00300">
    <property type="entry name" value="His_Phos_1"/>
    <property type="match status" value="1"/>
</dbReference>
<evidence type="ECO:0000313" key="9">
    <source>
        <dbReference type="Proteomes" id="UP000283380"/>
    </source>
</evidence>
<reference evidence="6" key="1">
    <citation type="submission" date="2016-10" db="EMBL/GenBank/DDBJ databases">
        <authorList>
            <person name="de Groot N.N."/>
        </authorList>
    </citation>
    <scope>NUCLEOTIDE SEQUENCE [LARGE SCALE GENOMIC DNA]</scope>
    <source>
        <strain evidence="6">R-53102</strain>
    </source>
</reference>
<dbReference type="RefSeq" id="WP_090092363.1">
    <property type="nucleotide sequence ID" value="NZ_CBCRVU010000002.1"/>
</dbReference>
<dbReference type="AlphaFoldDB" id="A0A1I1RLS2"/>
<dbReference type="Proteomes" id="UP000265862">
    <property type="component" value="Unassembled WGS sequence"/>
</dbReference>
<gene>
    <name evidence="4" type="ORF">DS834_05290</name>
    <name evidence="5" type="ORF">DS835_06130</name>
    <name evidence="6" type="ORF">SAMN04487792_0426</name>
</gene>
<feature type="site" description="Transition state stabilizer" evidence="3">
    <location>
        <position position="151"/>
    </location>
</feature>
<dbReference type="PROSITE" id="PS00175">
    <property type="entry name" value="PG_MUTASE"/>
    <property type="match status" value="1"/>
</dbReference>
<dbReference type="GO" id="GO:0016791">
    <property type="term" value="F:phosphatase activity"/>
    <property type="evidence" value="ECO:0007669"/>
    <property type="project" value="TreeGrafter"/>
</dbReference>
<dbReference type="CDD" id="cd07067">
    <property type="entry name" value="HP_PGM_like"/>
    <property type="match status" value="1"/>
</dbReference>
<dbReference type="STRING" id="1505723.SAMN04487792_0426"/>
<dbReference type="InterPro" id="IPR013078">
    <property type="entry name" value="His_Pase_superF_clade-1"/>
</dbReference>
<dbReference type="Gene3D" id="3.40.50.1240">
    <property type="entry name" value="Phosphoglycerate mutase-like"/>
    <property type="match status" value="1"/>
</dbReference>
<organism evidence="6 7">
    <name type="scientific">Lactobacillus bombicola</name>
    <dbReference type="NCBI Taxonomy" id="1505723"/>
    <lineage>
        <taxon>Bacteria</taxon>
        <taxon>Bacillati</taxon>
        <taxon>Bacillota</taxon>
        <taxon>Bacilli</taxon>
        <taxon>Lactobacillales</taxon>
        <taxon>Lactobacillaceae</taxon>
        <taxon>Lactobacillus</taxon>
    </lineage>
</organism>
<dbReference type="InterPro" id="IPR050275">
    <property type="entry name" value="PGM_Phosphatase"/>
</dbReference>
<name>A0A1I1RLS2_9LACO</name>
<evidence type="ECO:0000313" key="6">
    <source>
        <dbReference type="EMBL" id="SFD35296.1"/>
    </source>
</evidence>
<proteinExistence type="predicted"/>
<dbReference type="EMBL" id="FOMN01000002">
    <property type="protein sequence ID" value="SFD35296.1"/>
    <property type="molecule type" value="Genomic_DNA"/>
</dbReference>
<feature type="binding site" evidence="2">
    <location>
        <position position="59"/>
    </location>
    <ligand>
        <name>substrate</name>
    </ligand>
</feature>
<dbReference type="InterPro" id="IPR029033">
    <property type="entry name" value="His_PPase_superfam"/>
</dbReference>
<feature type="binding site" evidence="2">
    <location>
        <begin position="82"/>
        <end position="85"/>
    </location>
    <ligand>
        <name>substrate</name>
    </ligand>
</feature>
<dbReference type="EMBL" id="QOCU01000006">
    <property type="protein sequence ID" value="RHW50696.1"/>
    <property type="molecule type" value="Genomic_DNA"/>
</dbReference>
<dbReference type="EMBL" id="QOCV01000008">
    <property type="protein sequence ID" value="RHW54080.1"/>
    <property type="molecule type" value="Genomic_DNA"/>
</dbReference>
<evidence type="ECO:0000313" key="7">
    <source>
        <dbReference type="Proteomes" id="UP000199599"/>
    </source>
</evidence>
<reference evidence="7" key="2">
    <citation type="submission" date="2016-10" db="EMBL/GenBank/DDBJ databases">
        <authorList>
            <person name="Varghese N."/>
            <person name="Submissions S."/>
        </authorList>
    </citation>
    <scope>NUCLEOTIDE SEQUENCE [LARGE SCALE GENOMIC DNA]</scope>
    <source>
        <strain evidence="7">R-53102</strain>
    </source>
</reference>
<reference evidence="8 9" key="3">
    <citation type="submission" date="2018-07" db="EMBL/GenBank/DDBJ databases">
        <title>Genome sequences of six Lactobacillus spp. isolated from bumble bee guts.</title>
        <authorList>
            <person name="Motta E.V.S."/>
            <person name="Moran N.A."/>
        </authorList>
    </citation>
    <scope>NUCLEOTIDE SEQUENCE [LARGE SCALE GENOMIC DNA]</scope>
    <source>
        <strain evidence="4 9">BI-4G</strain>
        <strain evidence="5 8">OCC3</strain>
    </source>
</reference>
<dbReference type="PANTHER" id="PTHR48100">
    <property type="entry name" value="BROAD-SPECIFICITY PHOSPHATASE YOR283W-RELATED"/>
    <property type="match status" value="1"/>
</dbReference>
<accession>A0A1I1RLS2</accession>
<dbReference type="InterPro" id="IPR001345">
    <property type="entry name" value="PG/BPGM_mutase_AS"/>
</dbReference>
<keyword evidence="9" id="KW-1185">Reference proteome</keyword>
<evidence type="ECO:0000256" key="2">
    <source>
        <dbReference type="PIRSR" id="PIRSR613078-2"/>
    </source>
</evidence>
<evidence type="ECO:0000256" key="3">
    <source>
        <dbReference type="PIRSR" id="PIRSR613078-3"/>
    </source>
</evidence>
<feature type="active site" description="Proton donor/acceptor" evidence="1">
    <location>
        <position position="82"/>
    </location>
</feature>
<dbReference type="Proteomes" id="UP000283380">
    <property type="component" value="Unassembled WGS sequence"/>
</dbReference>
<protein>
    <submittedName>
        <fullName evidence="4">Histidine phosphatase family protein</fullName>
    </submittedName>
    <submittedName>
        <fullName evidence="6">Probable phosphoglycerate mutase</fullName>
    </submittedName>
</protein>
<dbReference type="SUPFAM" id="SSF53254">
    <property type="entry name" value="Phosphoglycerate mutase-like"/>
    <property type="match status" value="1"/>
</dbReference>
<evidence type="ECO:0000256" key="1">
    <source>
        <dbReference type="PIRSR" id="PIRSR613078-1"/>
    </source>
</evidence>
<evidence type="ECO:0000313" key="4">
    <source>
        <dbReference type="EMBL" id="RHW50696.1"/>
    </source>
</evidence>
<evidence type="ECO:0000313" key="8">
    <source>
        <dbReference type="Proteomes" id="UP000265862"/>
    </source>
</evidence>
<dbReference type="SMART" id="SM00855">
    <property type="entry name" value="PGAM"/>
    <property type="match status" value="1"/>
</dbReference>
<evidence type="ECO:0000313" key="5">
    <source>
        <dbReference type="EMBL" id="RHW54080.1"/>
    </source>
</evidence>
<dbReference type="Proteomes" id="UP000199599">
    <property type="component" value="Unassembled WGS sequence"/>
</dbReference>